<keyword evidence="1" id="KW-0812">Transmembrane</keyword>
<keyword evidence="1" id="KW-0472">Membrane</keyword>
<dbReference type="RefSeq" id="WP_305996141.1">
    <property type="nucleotide sequence ID" value="NZ_JAVALS010000004.1"/>
</dbReference>
<evidence type="ECO:0000313" key="2">
    <source>
        <dbReference type="EMBL" id="MDP5227088.1"/>
    </source>
</evidence>
<proteinExistence type="predicted"/>
<organism evidence="2 3">
    <name type="scientific">Arthrobacter horti</name>
    <dbReference type="NCBI Taxonomy" id="3068273"/>
    <lineage>
        <taxon>Bacteria</taxon>
        <taxon>Bacillati</taxon>
        <taxon>Actinomycetota</taxon>
        <taxon>Actinomycetes</taxon>
        <taxon>Micrococcales</taxon>
        <taxon>Micrococcaceae</taxon>
        <taxon>Arthrobacter</taxon>
    </lineage>
</organism>
<accession>A0ABT9INC1</accession>
<reference evidence="2 3" key="1">
    <citation type="submission" date="2023-08" db="EMBL/GenBank/DDBJ databases">
        <title>Arthrobacter horti sp. nov., isolated from forest soil.</title>
        <authorList>
            <person name="Park M."/>
        </authorList>
    </citation>
    <scope>NUCLEOTIDE SEQUENCE [LARGE SCALE GENOMIC DNA]</scope>
    <source>
        <strain evidence="2 3">YJM1</strain>
    </source>
</reference>
<feature type="transmembrane region" description="Helical" evidence="1">
    <location>
        <begin position="194"/>
        <end position="222"/>
    </location>
</feature>
<name>A0ABT9INC1_9MICC</name>
<dbReference type="Proteomes" id="UP001232725">
    <property type="component" value="Unassembled WGS sequence"/>
</dbReference>
<protein>
    <recommendedName>
        <fullName evidence="4">ABC transporter permease</fullName>
    </recommendedName>
</protein>
<comment type="caution">
    <text evidence="2">The sequence shown here is derived from an EMBL/GenBank/DDBJ whole genome shotgun (WGS) entry which is preliminary data.</text>
</comment>
<keyword evidence="3" id="KW-1185">Reference proteome</keyword>
<evidence type="ECO:0008006" key="4">
    <source>
        <dbReference type="Google" id="ProtNLM"/>
    </source>
</evidence>
<sequence length="300" mass="31702">MRTTIAVLAAILSFVLTLAAGPVVWLDRNVVNRDGFVATMMPLGQDETFREDLAVAIGRRVATDINVPQKLQPVVDGTVTAAARGMFQLPGFPEAWRSTLERSHDLSIGPGAASTTSAFNLDVAPLVDLVAGEASKKLPVKLTGPKVAVISFGTLDQRQMIDPVLRSSGYGVALAIGAGIAFLLALVSARRRGAFLMVMGIGAAIIAAMWKAAAFVGVGILGQRLGNELEGMVVARIGNVVSGQIDQVFWVLLVAGLVMFVAGIVIESIRRRHEIAAARQREALEDAWEEQPDDGVAPGV</sequence>
<evidence type="ECO:0000313" key="3">
    <source>
        <dbReference type="Proteomes" id="UP001232725"/>
    </source>
</evidence>
<gene>
    <name evidence="2" type="ORF">Q9R02_07995</name>
</gene>
<feature type="transmembrane region" description="Helical" evidence="1">
    <location>
        <begin position="248"/>
        <end position="266"/>
    </location>
</feature>
<feature type="transmembrane region" description="Helical" evidence="1">
    <location>
        <begin position="168"/>
        <end position="187"/>
    </location>
</feature>
<dbReference type="EMBL" id="JAVALS010000004">
    <property type="protein sequence ID" value="MDP5227088.1"/>
    <property type="molecule type" value="Genomic_DNA"/>
</dbReference>
<evidence type="ECO:0000256" key="1">
    <source>
        <dbReference type="SAM" id="Phobius"/>
    </source>
</evidence>
<keyword evidence="1" id="KW-1133">Transmembrane helix</keyword>